<evidence type="ECO:0000259" key="3">
    <source>
        <dbReference type="Pfam" id="PF05368"/>
    </source>
</evidence>
<dbReference type="InterPro" id="IPR051164">
    <property type="entry name" value="NmrA-like_oxidored"/>
</dbReference>
<protein>
    <recommendedName>
        <fullName evidence="3">NmrA-like domain-containing protein</fullName>
    </recommendedName>
</protein>
<evidence type="ECO:0000313" key="5">
    <source>
        <dbReference type="Proteomes" id="UP000672032"/>
    </source>
</evidence>
<proteinExistence type="inferred from homology"/>
<dbReference type="Proteomes" id="UP000672032">
    <property type="component" value="Chromosome 4"/>
</dbReference>
<comment type="similarity">
    <text evidence="1">Belongs to the NmrA-type oxidoreductase family.</text>
</comment>
<dbReference type="InterPro" id="IPR008030">
    <property type="entry name" value="NmrA-like"/>
</dbReference>
<dbReference type="InterPro" id="IPR036291">
    <property type="entry name" value="NAD(P)-bd_dom_sf"/>
</dbReference>
<dbReference type="PANTHER" id="PTHR42748:SF7">
    <property type="entry name" value="NMRA LIKE REDOX SENSOR 1-RELATED"/>
    <property type="match status" value="1"/>
</dbReference>
<keyword evidence="5" id="KW-1185">Reference proteome</keyword>
<evidence type="ECO:0000313" key="4">
    <source>
        <dbReference type="EMBL" id="QSZ34553.1"/>
    </source>
</evidence>
<dbReference type="Gene3D" id="3.40.50.720">
    <property type="entry name" value="NAD(P)-binding Rossmann-like Domain"/>
    <property type="match status" value="1"/>
</dbReference>
<dbReference type="Gene3D" id="3.90.25.10">
    <property type="entry name" value="UDP-galactose 4-epimerase, domain 1"/>
    <property type="match status" value="1"/>
</dbReference>
<gene>
    <name evidence="4" type="ORF">DSL72_006147</name>
</gene>
<dbReference type="SUPFAM" id="SSF51735">
    <property type="entry name" value="NAD(P)-binding Rossmann-fold domains"/>
    <property type="match status" value="1"/>
</dbReference>
<sequence>MPNTFLITGATGKQGGAAIDALLSAADSSNITIFALTRNVESPAAEKLAKKSDKIKLLQGDLNDCSAIFEAAPQPIKGVFCVTMPNMGFGDGGVSEEEKGIALIDASIKHGVEHFVFTSVDRHGKDSDDDPTNVPHFISKANIEKHLKEKCAGAMARMSWTILRPVAFMENFAPGVAGKIFPTAWCVALAPTTKLQLVATADIGYFAARALLKPKEYHGRAISIAGDELTFGEANEIFESRLGKDIPRTFNFVGSALLWAIKDVGLMFTWFEQRGYAADIDALRKEHPGLQSLGDWLKTSGLQ</sequence>
<reference evidence="4" key="1">
    <citation type="submission" date="2020-10" db="EMBL/GenBank/DDBJ databases">
        <title>Genome Sequence of Monilinia vaccinii-corymbosi Sheds Light on Mummy Berry Disease Infection of Blueberry and Mating Type.</title>
        <authorList>
            <person name="Yow A.G."/>
            <person name="Zhang Y."/>
            <person name="Bansal K."/>
            <person name="Eacker S.M."/>
            <person name="Sullivan S."/>
            <person name="Liachko I."/>
            <person name="Cubeta M.A."/>
            <person name="Rollins J.A."/>
            <person name="Ashrafi H."/>
        </authorList>
    </citation>
    <scope>NUCLEOTIDE SEQUENCE</scope>
    <source>
        <strain evidence="4">RL-1</strain>
    </source>
</reference>
<dbReference type="GO" id="GO:0005634">
    <property type="term" value="C:nucleus"/>
    <property type="evidence" value="ECO:0007669"/>
    <property type="project" value="TreeGrafter"/>
</dbReference>
<keyword evidence="2" id="KW-0521">NADP</keyword>
<dbReference type="EMBL" id="CP063408">
    <property type="protein sequence ID" value="QSZ34553.1"/>
    <property type="molecule type" value="Genomic_DNA"/>
</dbReference>
<organism evidence="4 5">
    <name type="scientific">Monilinia vaccinii-corymbosi</name>
    <dbReference type="NCBI Taxonomy" id="61207"/>
    <lineage>
        <taxon>Eukaryota</taxon>
        <taxon>Fungi</taxon>
        <taxon>Dikarya</taxon>
        <taxon>Ascomycota</taxon>
        <taxon>Pezizomycotina</taxon>
        <taxon>Leotiomycetes</taxon>
        <taxon>Helotiales</taxon>
        <taxon>Sclerotiniaceae</taxon>
        <taxon>Monilinia</taxon>
    </lineage>
</organism>
<dbReference type="AlphaFoldDB" id="A0A8A3PHP2"/>
<evidence type="ECO:0000256" key="1">
    <source>
        <dbReference type="ARBA" id="ARBA00006328"/>
    </source>
</evidence>
<dbReference type="PANTHER" id="PTHR42748">
    <property type="entry name" value="NITROGEN METABOLITE REPRESSION PROTEIN NMRA FAMILY MEMBER"/>
    <property type="match status" value="1"/>
</dbReference>
<dbReference type="Pfam" id="PF05368">
    <property type="entry name" value="NmrA"/>
    <property type="match status" value="1"/>
</dbReference>
<evidence type="ECO:0000256" key="2">
    <source>
        <dbReference type="ARBA" id="ARBA00022857"/>
    </source>
</evidence>
<dbReference type="OrthoDB" id="9997102at2759"/>
<name>A0A8A3PHP2_9HELO</name>
<accession>A0A8A3PHP2</accession>
<feature type="domain" description="NmrA-like" evidence="3">
    <location>
        <begin position="3"/>
        <end position="281"/>
    </location>
</feature>